<feature type="domain" description="SIS" evidence="1">
    <location>
        <begin position="38"/>
        <end position="229"/>
    </location>
</feature>
<dbReference type="InterPro" id="IPR001347">
    <property type="entry name" value="SIS_dom"/>
</dbReference>
<comment type="caution">
    <text evidence="2">The sequence shown here is derived from an EMBL/GenBank/DDBJ whole genome shotgun (WGS) entry which is preliminary data.</text>
</comment>
<dbReference type="RefSeq" id="WP_209900622.1">
    <property type="nucleotide sequence ID" value="NZ_BAAAJW010000002.1"/>
</dbReference>
<evidence type="ECO:0000313" key="3">
    <source>
        <dbReference type="Proteomes" id="UP001519290"/>
    </source>
</evidence>
<dbReference type="SUPFAM" id="SSF53697">
    <property type="entry name" value="SIS domain"/>
    <property type="match status" value="1"/>
</dbReference>
<evidence type="ECO:0000259" key="1">
    <source>
        <dbReference type="PROSITE" id="PS51464"/>
    </source>
</evidence>
<sequence length="255" mass="27061">MTTDPAALASEYFETITDLMARIRTEEQTAVAEAARLLADQIAADRLIHVYGPGGHSNLASQEVFFRAGGLMHVSAILDEGTLLSGGALRSMAIERTPGYGRIVIEDNQLGPGDLLILVNAYGINTALIDAALTAREHGCTLIGVSSRVHADSTAPEHPARHPSRQNLHDVVDLHLDTKVPVGDAAIEIDGVAERTGAVSTFANAFTMNWLMMSTVAALAERGIDPPIWRSGNAPGGDEANGQFIANFTGRVRSL</sequence>
<dbReference type="Gene3D" id="3.40.50.10490">
    <property type="entry name" value="Glucose-6-phosphate isomerase like protein, domain 1"/>
    <property type="match status" value="1"/>
</dbReference>
<proteinExistence type="predicted"/>
<reference evidence="2 3" key="1">
    <citation type="submission" date="2021-03" db="EMBL/GenBank/DDBJ databases">
        <title>Sequencing the genomes of 1000 actinobacteria strains.</title>
        <authorList>
            <person name="Klenk H.-P."/>
        </authorList>
    </citation>
    <scope>NUCLEOTIDE SEQUENCE [LARGE SCALE GENOMIC DNA]</scope>
    <source>
        <strain evidence="2 3">DSM 14566</strain>
    </source>
</reference>
<dbReference type="PROSITE" id="PS51464">
    <property type="entry name" value="SIS"/>
    <property type="match status" value="1"/>
</dbReference>
<dbReference type="Proteomes" id="UP001519290">
    <property type="component" value="Unassembled WGS sequence"/>
</dbReference>
<gene>
    <name evidence="2" type="ORF">JOF43_001415</name>
</gene>
<dbReference type="NCBIfam" id="NF002805">
    <property type="entry name" value="PRK02947.1"/>
    <property type="match status" value="1"/>
</dbReference>
<protein>
    <submittedName>
        <fullName evidence="2">Phosphosugar-binding protein</fullName>
    </submittedName>
</protein>
<evidence type="ECO:0000313" key="2">
    <source>
        <dbReference type="EMBL" id="MBP2381458.1"/>
    </source>
</evidence>
<organism evidence="2 3">
    <name type="scientific">Brachybacterium sacelli</name>
    <dbReference type="NCBI Taxonomy" id="173364"/>
    <lineage>
        <taxon>Bacteria</taxon>
        <taxon>Bacillati</taxon>
        <taxon>Actinomycetota</taxon>
        <taxon>Actinomycetes</taxon>
        <taxon>Micrococcales</taxon>
        <taxon>Dermabacteraceae</taxon>
        <taxon>Brachybacterium</taxon>
    </lineage>
</organism>
<keyword evidence="3" id="KW-1185">Reference proteome</keyword>
<dbReference type="InterPro" id="IPR046348">
    <property type="entry name" value="SIS_dom_sf"/>
</dbReference>
<accession>A0ABS4WZQ1</accession>
<dbReference type="EMBL" id="JAGIOD010000001">
    <property type="protein sequence ID" value="MBP2381458.1"/>
    <property type="molecule type" value="Genomic_DNA"/>
</dbReference>
<dbReference type="Pfam" id="PF13580">
    <property type="entry name" value="SIS_2"/>
    <property type="match status" value="1"/>
</dbReference>
<name>A0ABS4WZQ1_9MICO</name>